<proteinExistence type="predicted"/>
<dbReference type="Proteomes" id="UP000645555">
    <property type="component" value="Unassembled WGS sequence"/>
</dbReference>
<reference evidence="2" key="2">
    <citation type="submission" date="2020-09" db="EMBL/GenBank/DDBJ databases">
        <authorList>
            <person name="Sun Q."/>
            <person name="Ohkuma M."/>
        </authorList>
    </citation>
    <scope>NUCLEOTIDE SEQUENCE</scope>
    <source>
        <strain evidence="2">JCM 4956</strain>
    </source>
</reference>
<dbReference type="InterPro" id="IPR056510">
    <property type="entry name" value="WapI"/>
</dbReference>
<organism evidence="2 3">
    <name type="scientific">Streptomyces fructofermentans</name>
    <dbReference type="NCBI Taxonomy" id="152141"/>
    <lineage>
        <taxon>Bacteria</taxon>
        <taxon>Bacillati</taxon>
        <taxon>Actinomycetota</taxon>
        <taxon>Actinomycetes</taxon>
        <taxon>Kitasatosporales</taxon>
        <taxon>Streptomycetaceae</taxon>
        <taxon>Streptomyces</taxon>
    </lineage>
</organism>
<keyword evidence="3" id="KW-1185">Reference proteome</keyword>
<evidence type="ECO:0000313" key="3">
    <source>
        <dbReference type="Proteomes" id="UP000645555"/>
    </source>
</evidence>
<comment type="caution">
    <text evidence="2">The sequence shown here is derived from an EMBL/GenBank/DDBJ whole genome shotgun (WGS) entry which is preliminary data.</text>
</comment>
<evidence type="ECO:0000256" key="1">
    <source>
        <dbReference type="SAM" id="MobiDB-lite"/>
    </source>
</evidence>
<dbReference type="AlphaFoldDB" id="A0A918N9K9"/>
<name>A0A918N9K9_9ACTN</name>
<dbReference type="RefSeq" id="WP_190035497.1">
    <property type="nucleotide sequence ID" value="NZ_BMWD01000007.1"/>
</dbReference>
<dbReference type="Pfam" id="PF24716">
    <property type="entry name" value="WapI"/>
    <property type="match status" value="1"/>
</dbReference>
<sequence length="178" mass="19489">MLLNDHESRVELRPVRYQFAGTRGCVYDDNWLVVAGEVTTPEGSWSFTDPCLMVDEAGQVADWLRGAADGTVDVRGPDPEDGWMDPDTWFVEPVLAFSLAGRHEDGVAVRVHFSLEAAPPWARAGRTDEAGGPAEGEGTDGTTRTGIYQFFVTVRVATSALLDAAEQWELAMTAFPRR</sequence>
<accession>A0A918N9K9</accession>
<gene>
    <name evidence="2" type="ORF">GCM10010515_24900</name>
</gene>
<evidence type="ECO:0000313" key="2">
    <source>
        <dbReference type="EMBL" id="GGX56501.1"/>
    </source>
</evidence>
<feature type="region of interest" description="Disordered" evidence="1">
    <location>
        <begin position="122"/>
        <end position="142"/>
    </location>
</feature>
<dbReference type="EMBL" id="BMWD01000007">
    <property type="protein sequence ID" value="GGX56501.1"/>
    <property type="molecule type" value="Genomic_DNA"/>
</dbReference>
<reference evidence="2" key="1">
    <citation type="journal article" date="2014" name="Int. J. Syst. Evol. Microbiol.">
        <title>Complete genome sequence of Corynebacterium casei LMG S-19264T (=DSM 44701T), isolated from a smear-ripened cheese.</title>
        <authorList>
            <consortium name="US DOE Joint Genome Institute (JGI-PGF)"/>
            <person name="Walter F."/>
            <person name="Albersmeier A."/>
            <person name="Kalinowski J."/>
            <person name="Ruckert C."/>
        </authorList>
    </citation>
    <scope>NUCLEOTIDE SEQUENCE</scope>
    <source>
        <strain evidence="2">JCM 4956</strain>
    </source>
</reference>
<protein>
    <submittedName>
        <fullName evidence="2">Uncharacterized protein</fullName>
    </submittedName>
</protein>